<dbReference type="Proteomes" id="UP000225178">
    <property type="component" value="Segment"/>
</dbReference>
<dbReference type="Proteomes" id="UP000221709">
    <property type="component" value="Segment"/>
</dbReference>
<gene>
    <name evidence="1" type="ORF">ES420910_164</name>
    <name evidence="2" type="ORF">Np200711_165</name>
    <name evidence="3" type="ORF">Np420711_164</name>
    <name evidence="4" type="ORF">Sn130910_164</name>
</gene>
<accession>A0A1D7SGK6</accession>
<evidence type="ECO:0000313" key="2">
    <source>
        <dbReference type="EMBL" id="AOO12111.1"/>
    </source>
</evidence>
<name>A0A1D7SGK6_9CAUD</name>
<evidence type="ECO:0000313" key="5">
    <source>
        <dbReference type="Proteomes" id="UP000221709"/>
    </source>
</evidence>
<evidence type="ECO:0000313" key="4">
    <source>
        <dbReference type="EMBL" id="AOO12811.1"/>
    </source>
</evidence>
<sequence length="410" mass="44707">MKAGDFARNGGKYLDRIDTFFDKALGKNGKQNRFLTDIGIVEVSGFQVTQKQGKKYTKSKLMDFSNMSKGQEAEAKMMFQAICLAGFRGQNSIEFTCSFPDSKEIGNIANHDFELDLGDFEKTGEFGGQVKGGKKVNMGNQYEDDLTESLIAYCSGKKPKKYVDHVDTIIGALTKKYGEAPTKAIGEGGKNQARPLKKKGSNIIISAGGASTLDIGSTLTDITLIIGGKKVYLSVKFGSTLSFFNCGVRSSGGDKLALFPEAKLKAGEIPVDGKTYLEMFGINEQKFLDVFDNYGKTSGPTVPGHIAETTLSTSGKGALEDLIASGVGYGYWMCHYTGSALHFYEIDRKYMDDASTLLSNKVEVNYGGVSGTGKRIDIVFETKSYEFKFNIRNKSGGVYPTHTNGDYYKK</sequence>
<dbReference type="EMBL" id="KX349296">
    <property type="protein sequence ID" value="AOO12811.1"/>
    <property type="molecule type" value="Genomic_DNA"/>
</dbReference>
<evidence type="ECO:0000313" key="3">
    <source>
        <dbReference type="EMBL" id="AOO12346.1"/>
    </source>
</evidence>
<dbReference type="EMBL" id="KX349291">
    <property type="protein sequence ID" value="AOO11645.1"/>
    <property type="molecule type" value="Genomic_DNA"/>
</dbReference>
<dbReference type="EMBL" id="KX349293">
    <property type="protein sequence ID" value="AOO12111.1"/>
    <property type="molecule type" value="Genomic_DNA"/>
</dbReference>
<protein>
    <submittedName>
        <fullName evidence="4">Uncharacterized protein</fullName>
    </submittedName>
</protein>
<dbReference type="EMBL" id="KX349294">
    <property type="protein sequence ID" value="AOO12346.1"/>
    <property type="molecule type" value="Genomic_DNA"/>
</dbReference>
<evidence type="ECO:0000313" key="1">
    <source>
        <dbReference type="EMBL" id="AOO11645.1"/>
    </source>
</evidence>
<evidence type="ECO:0000313" key="6">
    <source>
        <dbReference type="Proteomes" id="UP000223571"/>
    </source>
</evidence>
<dbReference type="Proteomes" id="UP000223571">
    <property type="component" value="Segment"/>
</dbReference>
<dbReference type="Proteomes" id="UP000226130">
    <property type="component" value="Segment"/>
</dbReference>
<reference evidence="5 6" key="1">
    <citation type="journal article" date="2016" name="Environ. Microbiol.">
        <title>Genomic diversification of marine cyanophages into stable ecotypes.</title>
        <authorList>
            <person name="Marston M.F."/>
            <person name="Martiny J.B."/>
        </authorList>
    </citation>
    <scope>NUCLEOTIDE SEQUENCE [LARGE SCALE GENOMIC DNA]</scope>
    <source>
        <strain evidence="1">ES_42_0910</strain>
        <strain evidence="2">Np_20_0711</strain>
        <strain evidence="3">Np_42_0711</strain>
        <strain evidence="4">Sn_13_0910</strain>
    </source>
</reference>
<proteinExistence type="predicted"/>
<keyword evidence="5" id="KW-1185">Reference proteome</keyword>
<organism evidence="4 6">
    <name type="scientific">Cyanophage S-RIM44</name>
    <dbReference type="NCBI Taxonomy" id="1278485"/>
    <lineage>
        <taxon>Viruses</taxon>
        <taxon>Duplodnaviria</taxon>
        <taxon>Heunggongvirae</taxon>
        <taxon>Uroviricota</taxon>
        <taxon>Caudoviricetes</taxon>
        <taxon>Pantevenvirales</taxon>
        <taxon>Kyanoviridae</taxon>
        <taxon>Vellamovirus</taxon>
        <taxon>Vellamovirus rhodeisland44</taxon>
    </lineage>
</organism>